<dbReference type="Pfam" id="PF14525">
    <property type="entry name" value="AraC_binding_2"/>
    <property type="match status" value="1"/>
</dbReference>
<keyword evidence="1" id="KW-0805">Transcription regulation</keyword>
<evidence type="ECO:0000259" key="4">
    <source>
        <dbReference type="PROSITE" id="PS01124"/>
    </source>
</evidence>
<evidence type="ECO:0000256" key="1">
    <source>
        <dbReference type="ARBA" id="ARBA00023015"/>
    </source>
</evidence>
<keyword evidence="2" id="KW-0238">DNA-binding</keyword>
<name>A0A3P3E683_9BURK</name>
<dbReference type="InterPro" id="IPR014710">
    <property type="entry name" value="RmlC-like_jellyroll"/>
</dbReference>
<dbReference type="PANTHER" id="PTHR46796">
    <property type="entry name" value="HTH-TYPE TRANSCRIPTIONAL ACTIVATOR RHAS-RELATED"/>
    <property type="match status" value="1"/>
</dbReference>
<dbReference type="SUPFAM" id="SSF46689">
    <property type="entry name" value="Homeodomain-like"/>
    <property type="match status" value="1"/>
</dbReference>
<dbReference type="Proteomes" id="UP000271590">
    <property type="component" value="Unassembled WGS sequence"/>
</dbReference>
<dbReference type="SMART" id="SM00342">
    <property type="entry name" value="HTH_ARAC"/>
    <property type="match status" value="1"/>
</dbReference>
<dbReference type="Gene3D" id="1.10.10.60">
    <property type="entry name" value="Homeodomain-like"/>
    <property type="match status" value="2"/>
</dbReference>
<dbReference type="SUPFAM" id="SSF51182">
    <property type="entry name" value="RmlC-like cupins"/>
    <property type="match status" value="1"/>
</dbReference>
<accession>A0A3P3E683</accession>
<organism evidence="5 6">
    <name type="scientific">Variovorax beijingensis</name>
    <dbReference type="NCBI Taxonomy" id="2496117"/>
    <lineage>
        <taxon>Bacteria</taxon>
        <taxon>Pseudomonadati</taxon>
        <taxon>Pseudomonadota</taxon>
        <taxon>Betaproteobacteria</taxon>
        <taxon>Burkholderiales</taxon>
        <taxon>Comamonadaceae</taxon>
        <taxon>Variovorax</taxon>
    </lineage>
</organism>
<dbReference type="Pfam" id="PF12833">
    <property type="entry name" value="HTH_18"/>
    <property type="match status" value="1"/>
</dbReference>
<dbReference type="GO" id="GO:0003700">
    <property type="term" value="F:DNA-binding transcription factor activity"/>
    <property type="evidence" value="ECO:0007669"/>
    <property type="project" value="InterPro"/>
</dbReference>
<dbReference type="PANTHER" id="PTHR46796:SF6">
    <property type="entry name" value="ARAC SUBFAMILY"/>
    <property type="match status" value="1"/>
</dbReference>
<keyword evidence="3" id="KW-0804">Transcription</keyword>
<dbReference type="InterPro" id="IPR020449">
    <property type="entry name" value="Tscrpt_reg_AraC-type_HTH"/>
</dbReference>
<dbReference type="RefSeq" id="WP_124961831.1">
    <property type="nucleotide sequence ID" value="NZ_RQXU01000032.1"/>
</dbReference>
<dbReference type="InterPro" id="IPR018060">
    <property type="entry name" value="HTH_AraC"/>
</dbReference>
<dbReference type="InterPro" id="IPR009057">
    <property type="entry name" value="Homeodomain-like_sf"/>
</dbReference>
<evidence type="ECO:0000256" key="3">
    <source>
        <dbReference type="ARBA" id="ARBA00023163"/>
    </source>
</evidence>
<dbReference type="InterPro" id="IPR050204">
    <property type="entry name" value="AraC_XylS_family_regulators"/>
</dbReference>
<gene>
    <name evidence="5" type="ORF">EH244_29455</name>
</gene>
<proteinExistence type="predicted"/>
<dbReference type="InterPro" id="IPR035418">
    <property type="entry name" value="AraC-bd_2"/>
</dbReference>
<protein>
    <submittedName>
        <fullName evidence="5">Helix-turn-helix domain-containing protein</fullName>
    </submittedName>
</protein>
<dbReference type="AlphaFoldDB" id="A0A3P3E683"/>
<dbReference type="InterPro" id="IPR011051">
    <property type="entry name" value="RmlC_Cupin_sf"/>
</dbReference>
<dbReference type="EMBL" id="RQXU01000032">
    <property type="protein sequence ID" value="RRH81192.1"/>
    <property type="molecule type" value="Genomic_DNA"/>
</dbReference>
<evidence type="ECO:0000313" key="5">
    <source>
        <dbReference type="EMBL" id="RRH81192.1"/>
    </source>
</evidence>
<dbReference type="PROSITE" id="PS01124">
    <property type="entry name" value="HTH_ARAC_FAMILY_2"/>
    <property type="match status" value="1"/>
</dbReference>
<feature type="domain" description="HTH araC/xylS-type" evidence="4">
    <location>
        <begin position="213"/>
        <end position="314"/>
    </location>
</feature>
<reference evidence="5 6" key="1">
    <citation type="submission" date="2018-11" db="EMBL/GenBank/DDBJ databases">
        <title>The genome of Variovorax sp T529.</title>
        <authorList>
            <person name="Gao J."/>
        </authorList>
    </citation>
    <scope>NUCLEOTIDE SEQUENCE [LARGE SCALE GENOMIC DNA]</scope>
    <source>
        <strain evidence="5 6">T529</strain>
    </source>
</reference>
<sequence>MHNTHWSTNRVFACERAAAWSSINTRYFGRLRVSSLDDEPLDASLDTYDVGALRMFSINAPAHHVARDNTCGELPTDEFYKLVLQVSGRGVVEQEHRRVELQPGQWILYDPRAPYAITNRERCTLLVTQVPRALLSGLKLSGPLAGQAGHDNVAGLHGVFGTYLRALSEQLPSLPDGVGQAISESVMGLLGSTLAETFRRVGEPVSLPSVLKLRAQQYIQAHLCDPDLSIQGIADALRCSKRYLHKVFEADPVGLERQIWSARLERCHAALMHEANGGRSAGQIAYAWGFKSSAHFCRLFKQQYGMTPGECQRLAFDSRRTAVLQ</sequence>
<evidence type="ECO:0000313" key="6">
    <source>
        <dbReference type="Proteomes" id="UP000271590"/>
    </source>
</evidence>
<dbReference type="Gene3D" id="2.60.120.10">
    <property type="entry name" value="Jelly Rolls"/>
    <property type="match status" value="1"/>
</dbReference>
<dbReference type="GO" id="GO:0043565">
    <property type="term" value="F:sequence-specific DNA binding"/>
    <property type="evidence" value="ECO:0007669"/>
    <property type="project" value="InterPro"/>
</dbReference>
<evidence type="ECO:0000256" key="2">
    <source>
        <dbReference type="ARBA" id="ARBA00023125"/>
    </source>
</evidence>
<comment type="caution">
    <text evidence="5">The sequence shown here is derived from an EMBL/GenBank/DDBJ whole genome shotgun (WGS) entry which is preliminary data.</text>
</comment>
<dbReference type="PRINTS" id="PR00032">
    <property type="entry name" value="HTHARAC"/>
</dbReference>